<keyword evidence="3" id="KW-1185">Reference proteome</keyword>
<proteinExistence type="predicted"/>
<dbReference type="EMBL" id="AOMA01000203">
    <property type="protein sequence ID" value="EMA27344.1"/>
    <property type="molecule type" value="Genomic_DNA"/>
</dbReference>
<dbReference type="PANTHER" id="PTHR42852">
    <property type="entry name" value="THIOL:DISULFIDE INTERCHANGE PROTEIN DSBE"/>
    <property type="match status" value="1"/>
</dbReference>
<dbReference type="AlphaFoldDB" id="M0L4I1"/>
<dbReference type="PANTHER" id="PTHR42852:SF17">
    <property type="entry name" value="THIOREDOXIN-LIKE PROTEIN HI_1115"/>
    <property type="match status" value="1"/>
</dbReference>
<dbReference type="Pfam" id="PF08534">
    <property type="entry name" value="Redoxin"/>
    <property type="match status" value="1"/>
</dbReference>
<name>M0L4I1_9EURY</name>
<feature type="domain" description="Thioredoxin" evidence="1">
    <location>
        <begin position="28"/>
        <end position="176"/>
    </location>
</feature>
<dbReference type="Gene3D" id="3.40.30.10">
    <property type="entry name" value="Glutaredoxin"/>
    <property type="match status" value="1"/>
</dbReference>
<gene>
    <name evidence="2" type="ORF">C446_18086</name>
</gene>
<sequence>MKRRDLLAGAAAVGVAGAGAVFATGGFGSSVEGVEPFELETIDAPGSEAGTLAVPEPGRVTFLELFATWCDACARTVATKGEVYDELGERDDLQFVSVSNEPLGHTVTRDDVADWWDEHDGRWTVAIDDDLALTETLDASGVPYSFVLDAENRVTWSRQGDVAADELRDAITSALESETDENGEN</sequence>
<dbReference type="eggNOG" id="arCOG06181">
    <property type="taxonomic scope" value="Archaea"/>
</dbReference>
<dbReference type="InterPro" id="IPR036249">
    <property type="entry name" value="Thioredoxin-like_sf"/>
</dbReference>
<reference evidence="2 3" key="1">
    <citation type="journal article" date="2014" name="PLoS Genet.">
        <title>Phylogenetically driven sequencing of extremely halophilic archaea reveals strategies for static and dynamic osmo-response.</title>
        <authorList>
            <person name="Becker E.A."/>
            <person name="Seitzer P.M."/>
            <person name="Tritt A."/>
            <person name="Larsen D."/>
            <person name="Krusor M."/>
            <person name="Yao A.I."/>
            <person name="Wu D."/>
            <person name="Madern D."/>
            <person name="Eisen J.A."/>
            <person name="Darling A.E."/>
            <person name="Facciotti M.T."/>
        </authorList>
    </citation>
    <scope>NUCLEOTIDE SEQUENCE [LARGE SCALE GENOMIC DNA]</scope>
    <source>
        <strain evidence="2 3">JCM 10879</strain>
    </source>
</reference>
<dbReference type="PATRIC" id="fig|1227454.3.peg.3686"/>
<dbReference type="InterPro" id="IPR050553">
    <property type="entry name" value="Thioredoxin_ResA/DsbE_sf"/>
</dbReference>
<organism evidence="2 3">
    <name type="scientific">Halobiforma nitratireducens JCM 10879</name>
    <dbReference type="NCBI Taxonomy" id="1227454"/>
    <lineage>
        <taxon>Archaea</taxon>
        <taxon>Methanobacteriati</taxon>
        <taxon>Methanobacteriota</taxon>
        <taxon>Stenosarchaea group</taxon>
        <taxon>Halobacteria</taxon>
        <taxon>Halobacteriales</taxon>
        <taxon>Natrialbaceae</taxon>
        <taxon>Halobiforma</taxon>
    </lineage>
</organism>
<dbReference type="CDD" id="cd02966">
    <property type="entry name" value="TlpA_like_family"/>
    <property type="match status" value="1"/>
</dbReference>
<comment type="caution">
    <text evidence="2">The sequence shown here is derived from an EMBL/GenBank/DDBJ whole genome shotgun (WGS) entry which is preliminary data.</text>
</comment>
<dbReference type="RefSeq" id="WP_006674498.1">
    <property type="nucleotide sequence ID" value="NZ_AOMA01000203.1"/>
</dbReference>
<dbReference type="SUPFAM" id="SSF52833">
    <property type="entry name" value="Thioredoxin-like"/>
    <property type="match status" value="1"/>
</dbReference>
<dbReference type="GO" id="GO:0016491">
    <property type="term" value="F:oxidoreductase activity"/>
    <property type="evidence" value="ECO:0007669"/>
    <property type="project" value="InterPro"/>
</dbReference>
<dbReference type="InterPro" id="IPR013766">
    <property type="entry name" value="Thioredoxin_domain"/>
</dbReference>
<dbReference type="STRING" id="1227454.C446_18086"/>
<dbReference type="PROSITE" id="PS51352">
    <property type="entry name" value="THIOREDOXIN_2"/>
    <property type="match status" value="1"/>
</dbReference>
<accession>M0L4I1</accession>
<evidence type="ECO:0000313" key="2">
    <source>
        <dbReference type="EMBL" id="EMA27344.1"/>
    </source>
</evidence>
<evidence type="ECO:0000259" key="1">
    <source>
        <dbReference type="PROSITE" id="PS51352"/>
    </source>
</evidence>
<dbReference type="InterPro" id="IPR013740">
    <property type="entry name" value="Redoxin"/>
</dbReference>
<dbReference type="OrthoDB" id="115386at2157"/>
<protein>
    <submittedName>
        <fullName evidence="2">Thioredoxin</fullName>
    </submittedName>
</protein>
<evidence type="ECO:0000313" key="3">
    <source>
        <dbReference type="Proteomes" id="UP000011607"/>
    </source>
</evidence>
<dbReference type="Proteomes" id="UP000011607">
    <property type="component" value="Unassembled WGS sequence"/>
</dbReference>